<dbReference type="Proteomes" id="UP000199594">
    <property type="component" value="Unassembled WGS sequence"/>
</dbReference>
<dbReference type="InterPro" id="IPR025140">
    <property type="entry name" value="Holin_2-3"/>
</dbReference>
<keyword evidence="1 2" id="KW-0812">Transmembrane</keyword>
<evidence type="ECO:0000313" key="3">
    <source>
        <dbReference type="Proteomes" id="UP000199594"/>
    </source>
</evidence>
<feature type="transmembrane region" description="Helical" evidence="1">
    <location>
        <begin position="12"/>
        <end position="29"/>
    </location>
</feature>
<dbReference type="Pfam" id="PF13272">
    <property type="entry name" value="Holin_2-3"/>
    <property type="match status" value="1"/>
</dbReference>
<sequence length="111" mass="12412">MFTTLIDKLRALPWLLLALLATAVVAWLAPYQLGVLVWSLSKLAFGAYLGYWIDRTIFHYARPHDFFRKANRLAAQDLRNGARHLRHQASLATLRRAAVMAAAILALGLGV</sequence>
<name>A0A1I7AGM1_9GAMM</name>
<organism evidence="2 3">
    <name type="scientific">Halomonas saccharevitans</name>
    <dbReference type="NCBI Taxonomy" id="416872"/>
    <lineage>
        <taxon>Bacteria</taxon>
        <taxon>Pseudomonadati</taxon>
        <taxon>Pseudomonadota</taxon>
        <taxon>Gammaproteobacteria</taxon>
        <taxon>Oceanospirillales</taxon>
        <taxon>Halomonadaceae</taxon>
        <taxon>Halomonas</taxon>
    </lineage>
</organism>
<keyword evidence="1" id="KW-1133">Transmembrane helix</keyword>
<evidence type="ECO:0000313" key="2">
    <source>
        <dbReference type="EMBL" id="SFT74058.1"/>
    </source>
</evidence>
<dbReference type="RefSeq" id="WP_089849479.1">
    <property type="nucleotide sequence ID" value="NZ_FPAQ01000017.1"/>
</dbReference>
<evidence type="ECO:0000256" key="1">
    <source>
        <dbReference type="SAM" id="Phobius"/>
    </source>
</evidence>
<protein>
    <submittedName>
        <fullName evidence="2">Putative 2/3 transmembrane domain holin</fullName>
    </submittedName>
</protein>
<accession>A0A1I7AGM1</accession>
<proteinExistence type="predicted"/>
<gene>
    <name evidence="2" type="ORF">SAMN04487956_11767</name>
</gene>
<dbReference type="EMBL" id="FPAQ01000017">
    <property type="protein sequence ID" value="SFT74058.1"/>
    <property type="molecule type" value="Genomic_DNA"/>
</dbReference>
<reference evidence="2 3" key="1">
    <citation type="submission" date="2016-10" db="EMBL/GenBank/DDBJ databases">
        <authorList>
            <person name="de Groot N.N."/>
        </authorList>
    </citation>
    <scope>NUCLEOTIDE SEQUENCE [LARGE SCALE GENOMIC DNA]</scope>
    <source>
        <strain evidence="2 3">CGMCC 1.6493</strain>
    </source>
</reference>
<dbReference type="OrthoDB" id="8688566at2"/>
<keyword evidence="1" id="KW-0472">Membrane</keyword>
<dbReference type="AlphaFoldDB" id="A0A1I7AGM1"/>
<dbReference type="SUPFAM" id="SSF82866">
    <property type="entry name" value="Multidrug efflux transporter AcrB transmembrane domain"/>
    <property type="match status" value="1"/>
</dbReference>
<feature type="transmembrane region" description="Helical" evidence="1">
    <location>
        <begin position="35"/>
        <end position="53"/>
    </location>
</feature>